<gene>
    <name evidence="1" type="ORF">K7432_013956</name>
</gene>
<reference evidence="1 2" key="1">
    <citation type="submission" date="2023-04" db="EMBL/GenBank/DDBJ databases">
        <title>Genome of Basidiobolus ranarum AG-B5.</title>
        <authorList>
            <person name="Stajich J.E."/>
            <person name="Carter-House D."/>
            <person name="Gryganskyi A."/>
        </authorList>
    </citation>
    <scope>NUCLEOTIDE SEQUENCE [LARGE SCALE GENOMIC DNA]</scope>
    <source>
        <strain evidence="1 2">AG-B5</strain>
    </source>
</reference>
<organism evidence="1 2">
    <name type="scientific">Basidiobolus ranarum</name>
    <dbReference type="NCBI Taxonomy" id="34480"/>
    <lineage>
        <taxon>Eukaryota</taxon>
        <taxon>Fungi</taxon>
        <taxon>Fungi incertae sedis</taxon>
        <taxon>Zoopagomycota</taxon>
        <taxon>Entomophthoromycotina</taxon>
        <taxon>Basidiobolomycetes</taxon>
        <taxon>Basidiobolales</taxon>
        <taxon>Basidiobolaceae</taxon>
        <taxon>Basidiobolus</taxon>
    </lineage>
</organism>
<evidence type="ECO:0000313" key="1">
    <source>
        <dbReference type="EMBL" id="KAK9693363.1"/>
    </source>
</evidence>
<keyword evidence="2" id="KW-1185">Reference proteome</keyword>
<dbReference type="Proteomes" id="UP001479436">
    <property type="component" value="Unassembled WGS sequence"/>
</dbReference>
<accession>A0ABR2VQL4</accession>
<dbReference type="EMBL" id="JASJQH010008344">
    <property type="protein sequence ID" value="KAK9693363.1"/>
    <property type="molecule type" value="Genomic_DNA"/>
</dbReference>
<name>A0ABR2VQL4_9FUNG</name>
<sequence length="195" mass="21937">MKFVELLTYICPLFTWAHSLNLEALYPKISAPPINPDLSGRGDFTGNFTATIIPPLFCPEVPGVVEYQSGVQAGCGMIKANDQGLFSLCCDLHEQCYGRCGVTKFECENEFRQCMYGLCPEFARRNADKNWGDINKCDAYWSQFGGTAWALWRIGRAQDFSCEAFETAQRNAGCSETPEYPYFPYMSAVRYQGSQ</sequence>
<evidence type="ECO:0000313" key="2">
    <source>
        <dbReference type="Proteomes" id="UP001479436"/>
    </source>
</evidence>
<dbReference type="InterPro" id="IPR036444">
    <property type="entry name" value="PLipase_A2_dom_sf"/>
</dbReference>
<comment type="caution">
    <text evidence="1">The sequence shown here is derived from an EMBL/GenBank/DDBJ whole genome shotgun (WGS) entry which is preliminary data.</text>
</comment>
<proteinExistence type="predicted"/>
<dbReference type="SUPFAM" id="SSF48619">
    <property type="entry name" value="Phospholipase A2, PLA2"/>
    <property type="match status" value="1"/>
</dbReference>
<protein>
    <submittedName>
        <fullName evidence="1">Uncharacterized protein</fullName>
    </submittedName>
</protein>